<gene>
    <name evidence="2" type="ORF">V5799_003202</name>
</gene>
<comment type="similarity">
    <text evidence="1">Belongs to the peptidase C69 family. Secernin subfamily.</text>
</comment>
<evidence type="ECO:0000313" key="2">
    <source>
        <dbReference type="EMBL" id="KAK8759165.1"/>
    </source>
</evidence>
<dbReference type="GO" id="GO:0016805">
    <property type="term" value="F:dipeptidase activity"/>
    <property type="evidence" value="ECO:0007669"/>
    <property type="project" value="InterPro"/>
</dbReference>
<dbReference type="EMBL" id="JARKHS020033378">
    <property type="protein sequence ID" value="KAK8759165.1"/>
    <property type="molecule type" value="Genomic_DNA"/>
</dbReference>
<evidence type="ECO:0000313" key="3">
    <source>
        <dbReference type="Proteomes" id="UP001321473"/>
    </source>
</evidence>
<dbReference type="AlphaFoldDB" id="A0AAQ4D9M5"/>
<name>A0AAQ4D9M5_AMBAM</name>
<dbReference type="PANTHER" id="PTHR12994:SF17">
    <property type="entry name" value="LD30995P"/>
    <property type="match status" value="1"/>
</dbReference>
<evidence type="ECO:0000256" key="1">
    <source>
        <dbReference type="ARBA" id="ARBA00005705"/>
    </source>
</evidence>
<protein>
    <submittedName>
        <fullName evidence="2">Uncharacterized protein</fullName>
    </submittedName>
</protein>
<dbReference type="GO" id="GO:0070004">
    <property type="term" value="F:cysteine-type exopeptidase activity"/>
    <property type="evidence" value="ECO:0007669"/>
    <property type="project" value="InterPro"/>
</dbReference>
<accession>A0AAQ4D9M5</accession>
<dbReference type="GO" id="GO:0006508">
    <property type="term" value="P:proteolysis"/>
    <property type="evidence" value="ECO:0007669"/>
    <property type="project" value="InterPro"/>
</dbReference>
<keyword evidence="3" id="KW-1185">Reference proteome</keyword>
<dbReference type="PANTHER" id="PTHR12994">
    <property type="entry name" value="SECERNIN"/>
    <property type="match status" value="1"/>
</dbReference>
<dbReference type="Proteomes" id="UP001321473">
    <property type="component" value="Unassembled WGS sequence"/>
</dbReference>
<sequence>MEPMAVSLPQVELQLKVSPTQNASAAYVGLCFLERRYLQRCSPLHSFYASHLNKLKSLPGNARPTSCDTFVALPPATRNNCVVFGKNSDRPSGEVQEVVYVPRTQHGASTKLQENSGAQKFLVVHWDMLPSKQ</sequence>
<proteinExistence type="inferred from homology"/>
<comment type="caution">
    <text evidence="2">The sequence shown here is derived from an EMBL/GenBank/DDBJ whole genome shotgun (WGS) entry which is preliminary data.</text>
</comment>
<dbReference type="InterPro" id="IPR005322">
    <property type="entry name" value="Peptidase_C69"/>
</dbReference>
<organism evidence="2 3">
    <name type="scientific">Amblyomma americanum</name>
    <name type="common">Lone star tick</name>
    <dbReference type="NCBI Taxonomy" id="6943"/>
    <lineage>
        <taxon>Eukaryota</taxon>
        <taxon>Metazoa</taxon>
        <taxon>Ecdysozoa</taxon>
        <taxon>Arthropoda</taxon>
        <taxon>Chelicerata</taxon>
        <taxon>Arachnida</taxon>
        <taxon>Acari</taxon>
        <taxon>Parasitiformes</taxon>
        <taxon>Ixodida</taxon>
        <taxon>Ixodoidea</taxon>
        <taxon>Ixodidae</taxon>
        <taxon>Amblyomminae</taxon>
        <taxon>Amblyomma</taxon>
    </lineage>
</organism>
<reference evidence="2 3" key="1">
    <citation type="journal article" date="2023" name="Arcadia Sci">
        <title>De novo assembly of a long-read Amblyomma americanum tick genome.</title>
        <authorList>
            <person name="Chou S."/>
            <person name="Poskanzer K.E."/>
            <person name="Rollins M."/>
            <person name="Thuy-Boun P.S."/>
        </authorList>
    </citation>
    <scope>NUCLEOTIDE SEQUENCE [LARGE SCALE GENOMIC DNA]</scope>
    <source>
        <strain evidence="2">F_SG_1</strain>
        <tissue evidence="2">Salivary glands</tissue>
    </source>
</reference>